<dbReference type="RefSeq" id="WP_004136002.1">
    <property type="nucleotide sequence ID" value="NZ_CABGKG010000002.1"/>
</dbReference>
<evidence type="ECO:0000313" key="3">
    <source>
        <dbReference type="EMBL" id="MEM0625369.1"/>
    </source>
</evidence>
<dbReference type="PANTHER" id="PTHR36111">
    <property type="entry name" value="INNER MEMBRANE PROTEIN-RELATED"/>
    <property type="match status" value="1"/>
</dbReference>
<reference evidence="7" key="1">
    <citation type="submission" date="2017-08" db="EMBL/GenBank/DDBJ databases">
        <authorList>
            <person name="Brisse S."/>
        </authorList>
    </citation>
    <scope>NUCLEOTIDE SEQUENCE [LARGE SCALE GENOMIC DNA]</scope>
    <source>
        <strain evidence="7">06D021</strain>
    </source>
</reference>
<dbReference type="PRINTS" id="PR00173">
    <property type="entry name" value="EDTRNSPORT"/>
</dbReference>
<feature type="transmembrane region" description="Helical" evidence="1">
    <location>
        <begin position="56"/>
        <end position="74"/>
    </location>
</feature>
<reference evidence="9 10" key="4">
    <citation type="submission" date="2020-06" db="EMBL/GenBank/DDBJ databases">
        <title>REHAB project genomes.</title>
        <authorList>
            <person name="Shaw L.P."/>
        </authorList>
    </citation>
    <scope>NUCLEOTIDE SEQUENCE [LARGE SCALE GENOMIC DNA]</scope>
    <source>
        <strain evidence="2 10">RHBSTW-00092</strain>
        <strain evidence="9">RHBSTW-00555</strain>
    </source>
</reference>
<dbReference type="Pfam" id="PF04474">
    <property type="entry name" value="DUF554"/>
    <property type="match status" value="1"/>
</dbReference>
<evidence type="ECO:0000313" key="5">
    <source>
        <dbReference type="EMBL" id="SNU34139.1"/>
    </source>
</evidence>
<dbReference type="PANTHER" id="PTHR36111:SF2">
    <property type="entry name" value="INNER MEMBRANE PROTEIN"/>
    <property type="match status" value="1"/>
</dbReference>
<keyword evidence="11" id="KW-1185">Reference proteome</keyword>
<feature type="transmembrane region" description="Helical" evidence="1">
    <location>
        <begin position="221"/>
        <end position="242"/>
    </location>
</feature>
<evidence type="ECO:0000313" key="11">
    <source>
        <dbReference type="Proteomes" id="UP001458070"/>
    </source>
</evidence>
<dbReference type="EMBL" id="JBCGEM010000012">
    <property type="protein sequence ID" value="MEM0625369.1"/>
    <property type="molecule type" value="Genomic_DNA"/>
</dbReference>
<organism evidence="5 7">
    <name type="scientific">Klebsiella grimontii</name>
    <dbReference type="NCBI Taxonomy" id="2058152"/>
    <lineage>
        <taxon>Bacteria</taxon>
        <taxon>Pseudomonadati</taxon>
        <taxon>Pseudomonadota</taxon>
        <taxon>Gammaproteobacteria</taxon>
        <taxon>Enterobacterales</taxon>
        <taxon>Enterobacteriaceae</taxon>
        <taxon>Klebsiella/Raoultella group</taxon>
        <taxon>Klebsiella</taxon>
    </lineage>
</organism>
<dbReference type="EMBL" id="FZTC01000015">
    <property type="protein sequence ID" value="SNU34139.1"/>
    <property type="molecule type" value="Genomic_DNA"/>
</dbReference>
<dbReference type="Proteomes" id="UP001458070">
    <property type="component" value="Unassembled WGS sequence"/>
</dbReference>
<feature type="transmembrane region" description="Helical" evidence="1">
    <location>
        <begin position="147"/>
        <end position="178"/>
    </location>
</feature>
<dbReference type="AlphaFoldDB" id="A0A285AZJ6"/>
<keyword evidence="1" id="KW-0472">Membrane</keyword>
<proteinExistence type="predicted"/>
<reference evidence="3 11" key="6">
    <citation type="submission" date="2024-04" db="EMBL/GenBank/DDBJ databases">
        <title>Draft genome assemblies of urinary isolates.</title>
        <authorList>
            <person name="Appleberry H."/>
            <person name="Kula A."/>
            <person name="Wolfe A.J."/>
            <person name="Putonti C."/>
        </authorList>
    </citation>
    <scope>NUCLEOTIDE SEQUENCE [LARGE SCALE GENOMIC DNA]</scope>
    <source>
        <strain evidence="3 11">UMB12529</strain>
    </source>
</reference>
<dbReference type="InterPro" id="IPR007563">
    <property type="entry name" value="DUF554"/>
</dbReference>
<dbReference type="Proteomes" id="UP000220639">
    <property type="component" value="Unassembled WGS sequence"/>
</dbReference>
<name>A0A285AZJ6_9ENTR</name>
<sequence>MIGPIINSTSTLIGGIVGGLIGDRLSEKFRTALPLTFGAASMGMGITVIIKLHALPVVVASLLFGAIIGEIFSIEKNIGRGASKLRFIIDKIAPQKSGSTLSQEEYLDKFVGILVLFVASGTGIFGAMQEGITGDISILLTKSFLDILTAGIFATLLGLSVATIAIPQFIVQMILLFIGQSIMPMLTPEMVADFSGLGGFIMFVTGLRICGIKSFPVANLLPGLIIVMPLSWLWVSTLLPWIQSIS</sequence>
<accession>A0A285AZJ6</accession>
<dbReference type="Proteomes" id="UP000510937">
    <property type="component" value="Chromosome"/>
</dbReference>
<evidence type="ECO:0000313" key="4">
    <source>
        <dbReference type="EMBL" id="QLO53967.1"/>
    </source>
</evidence>
<gene>
    <name evidence="3" type="ORF">AAFL32_15930</name>
    <name evidence="2" type="ORF">HV064_02780</name>
    <name evidence="4" type="ORF">HV234_21730</name>
    <name evidence="5" type="ORF">KOSB73_220258</name>
    <name evidence="6" type="ORF">NCTC9149_05367</name>
</gene>
<reference evidence="5" key="2">
    <citation type="submission" date="2017-08" db="EMBL/GenBank/DDBJ databases">
        <authorList>
            <person name="de Groot N.N."/>
        </authorList>
    </citation>
    <scope>NUCLEOTIDE SEQUENCE [LARGE SCALE GENOMIC DNA]</scope>
    <source>
        <strain evidence="5">06D021</strain>
    </source>
</reference>
<protein>
    <submittedName>
        <fullName evidence="2">DUF554 domain-containing protein</fullName>
    </submittedName>
    <submittedName>
        <fullName evidence="6">Inner membrane protein YqgA</fullName>
    </submittedName>
</protein>
<dbReference type="GeneID" id="97396851"/>
<dbReference type="EMBL" id="CP055315">
    <property type="protein sequence ID" value="QLO53967.1"/>
    <property type="molecule type" value="Genomic_DNA"/>
</dbReference>
<evidence type="ECO:0000256" key="1">
    <source>
        <dbReference type="SAM" id="Phobius"/>
    </source>
</evidence>
<feature type="transmembrane region" description="Helical" evidence="1">
    <location>
        <begin position="106"/>
        <end position="127"/>
    </location>
</feature>
<dbReference type="EMBL" id="JABXRN010000001">
    <property type="protein sequence ID" value="MBA8122850.1"/>
    <property type="molecule type" value="Genomic_DNA"/>
</dbReference>
<evidence type="ECO:0000313" key="8">
    <source>
        <dbReference type="Proteomes" id="UP000254571"/>
    </source>
</evidence>
<reference evidence="4" key="5">
    <citation type="journal article" date="2021" name="Microb. Genom.">
        <title>A genomic epidemiological study shows that prevalence of antimicrobial resistance in Enterobacterales is associated with the livestock host, as well as antimicrobial usage.</title>
        <authorList>
            <person name="AbuOun M."/>
            <person name="Jones H."/>
            <person name="Stubberfield E."/>
            <person name="Gilson D."/>
            <person name="Shaw L.P."/>
            <person name="Hubbard A.T.M."/>
            <person name="Chau K.K."/>
            <person name="Sebra R."/>
            <person name="Peto T.E.A."/>
            <person name="Crook D.W."/>
            <person name="Read D.S."/>
            <person name="Gweon H.S."/>
            <person name="Walker A.S."/>
            <person name="Stoesser N."/>
            <person name="Smith R.P."/>
            <person name="Anjum M.F."/>
            <person name="On Behalf Of The Rehab Consortium."/>
        </authorList>
    </citation>
    <scope>NUCLEOTIDE SEQUENCE</scope>
    <source>
        <strain evidence="4">RHBSTW-00555</strain>
    </source>
</reference>
<evidence type="ECO:0000313" key="9">
    <source>
        <dbReference type="Proteomes" id="UP000510937"/>
    </source>
</evidence>
<evidence type="ECO:0000313" key="2">
    <source>
        <dbReference type="EMBL" id="MBA8122850.1"/>
    </source>
</evidence>
<dbReference type="Proteomes" id="UP000557483">
    <property type="component" value="Unassembled WGS sequence"/>
</dbReference>
<dbReference type="EMBL" id="UGMX01000002">
    <property type="protein sequence ID" value="STW08895.1"/>
    <property type="molecule type" value="Genomic_DNA"/>
</dbReference>
<dbReference type="Proteomes" id="UP000254571">
    <property type="component" value="Unassembled WGS sequence"/>
</dbReference>
<keyword evidence="1" id="KW-1133">Transmembrane helix</keyword>
<feature type="transmembrane region" description="Helical" evidence="1">
    <location>
        <begin position="190"/>
        <end position="209"/>
    </location>
</feature>
<evidence type="ECO:0000313" key="6">
    <source>
        <dbReference type="EMBL" id="STW08895.1"/>
    </source>
</evidence>
<reference evidence="6 8" key="3">
    <citation type="submission" date="2018-06" db="EMBL/GenBank/DDBJ databases">
        <authorList>
            <consortium name="Pathogen Informatics"/>
            <person name="Doyle S."/>
        </authorList>
    </citation>
    <scope>NUCLEOTIDE SEQUENCE [LARGE SCALE GENOMIC DNA]</scope>
    <source>
        <strain evidence="6 8">NCTC9149</strain>
    </source>
</reference>
<evidence type="ECO:0000313" key="7">
    <source>
        <dbReference type="Proteomes" id="UP000220639"/>
    </source>
</evidence>
<keyword evidence="1" id="KW-0812">Transmembrane</keyword>
<evidence type="ECO:0000313" key="10">
    <source>
        <dbReference type="Proteomes" id="UP000557483"/>
    </source>
</evidence>